<proteinExistence type="inferred from homology"/>
<evidence type="ECO:0000256" key="3">
    <source>
        <dbReference type="ARBA" id="ARBA00046339"/>
    </source>
</evidence>
<dbReference type="RefSeq" id="XP_020127843.1">
    <property type="nucleotide sequence ID" value="XM_020276342.1"/>
</dbReference>
<dbReference type="GO" id="GO:0016151">
    <property type="term" value="F:nickel cation binding"/>
    <property type="evidence" value="ECO:0007669"/>
    <property type="project" value="InterPro"/>
</dbReference>
<dbReference type="Gene3D" id="1.10.4190.10">
    <property type="entry name" value="Urease accessory protein UreF"/>
    <property type="match status" value="1"/>
</dbReference>
<feature type="compositionally biased region" description="Polar residues" evidence="4">
    <location>
        <begin position="36"/>
        <end position="47"/>
    </location>
</feature>
<keyword evidence="2" id="KW-0143">Chaperone</keyword>
<keyword evidence="6" id="KW-1185">Reference proteome</keyword>
<dbReference type="InterPro" id="IPR002639">
    <property type="entry name" value="UreF"/>
</dbReference>
<evidence type="ECO:0000313" key="5">
    <source>
        <dbReference type="EMBL" id="OJD31583.1"/>
    </source>
</evidence>
<evidence type="ECO:0000256" key="4">
    <source>
        <dbReference type="SAM" id="MobiDB-lite"/>
    </source>
</evidence>
<dbReference type="AlphaFoldDB" id="A0A1J9RT21"/>
<dbReference type="Proteomes" id="UP000183809">
    <property type="component" value="Unassembled WGS sequence"/>
</dbReference>
<name>A0A1J9RT21_9PEZI</name>
<keyword evidence="1" id="KW-0996">Nickel insertion</keyword>
<dbReference type="PANTHER" id="PTHR33620:SF1">
    <property type="entry name" value="UREASE ACCESSORY PROTEIN F"/>
    <property type="match status" value="1"/>
</dbReference>
<dbReference type="Pfam" id="PF01730">
    <property type="entry name" value="UreF"/>
    <property type="match status" value="1"/>
</dbReference>
<reference evidence="5 6" key="1">
    <citation type="submission" date="2016-10" db="EMBL/GenBank/DDBJ databases">
        <title>Proteomics and genomics reveal pathogen-plant mechanisms compatible with a hemibiotrophic lifestyle of Diplodia corticola.</title>
        <authorList>
            <person name="Fernandes I."/>
            <person name="De Jonge R."/>
            <person name="Van De Peer Y."/>
            <person name="Devreese B."/>
            <person name="Alves A."/>
            <person name="Esteves A.C."/>
        </authorList>
    </citation>
    <scope>NUCLEOTIDE SEQUENCE [LARGE SCALE GENOMIC DNA]</scope>
    <source>
        <strain evidence="5 6">CBS 112549</strain>
    </source>
</reference>
<evidence type="ECO:0000256" key="2">
    <source>
        <dbReference type="ARBA" id="ARBA00023186"/>
    </source>
</evidence>
<dbReference type="InterPro" id="IPR038277">
    <property type="entry name" value="UreF_sf"/>
</dbReference>
<gene>
    <name evidence="5" type="ORF">BKCO1_460008</name>
</gene>
<dbReference type="OrthoDB" id="2550922at2759"/>
<comment type="caution">
    <text evidence="5">The sequence shown here is derived from an EMBL/GenBank/DDBJ whole genome shotgun (WGS) entry which is preliminary data.</text>
</comment>
<feature type="region of interest" description="Disordered" evidence="4">
    <location>
        <begin position="1"/>
        <end position="64"/>
    </location>
</feature>
<dbReference type="GeneID" id="31016603"/>
<dbReference type="HAMAP" id="MF_01385">
    <property type="entry name" value="UreF"/>
    <property type="match status" value="1"/>
</dbReference>
<evidence type="ECO:0000313" key="6">
    <source>
        <dbReference type="Proteomes" id="UP000183809"/>
    </source>
</evidence>
<feature type="compositionally biased region" description="Basic and acidic residues" evidence="4">
    <location>
        <begin position="1"/>
        <end position="20"/>
    </location>
</feature>
<organism evidence="5 6">
    <name type="scientific">Diplodia corticola</name>
    <dbReference type="NCBI Taxonomy" id="236234"/>
    <lineage>
        <taxon>Eukaryota</taxon>
        <taxon>Fungi</taxon>
        <taxon>Dikarya</taxon>
        <taxon>Ascomycota</taxon>
        <taxon>Pezizomycotina</taxon>
        <taxon>Dothideomycetes</taxon>
        <taxon>Dothideomycetes incertae sedis</taxon>
        <taxon>Botryosphaeriales</taxon>
        <taxon>Botryosphaeriaceae</taxon>
        <taxon>Diplodia</taxon>
    </lineage>
</organism>
<protein>
    <submittedName>
        <fullName evidence="5">Urease accessory protein</fullName>
    </submittedName>
</protein>
<dbReference type="EMBL" id="MNUE01000046">
    <property type="protein sequence ID" value="OJD31583.1"/>
    <property type="molecule type" value="Genomic_DNA"/>
</dbReference>
<comment type="similarity">
    <text evidence="3">Belongs to the UreF family.</text>
</comment>
<accession>A0A1J9RT21</accession>
<sequence>MDLHDSDQQHLRDEIADLERRLKHAKSQLKAPPSPSDSGTLSVSTASERALTPPPSQASDAGMSPTFTPLTLHTLLLLADSALPLGSFAFSSGLESYLAHHRPSTASTSQVPAFHHFLRLSLHTLASTALPYVLAGHRSPHLIETLDNDLDASTPCTVARRASVAQGRALLAVWDRSFKSAYQQPPQQFSSSSPSSSSSASDDALAALARFQAALRAGTRSSPLPPLLPPPNAHFAPLWGLLTRVLGVEPHEAAYLFLFSHARTVTSAAVRASVLGPYQAQAVLADAGLRERVGGLVKAFWDTPVEDAGQSVPVMDLWVGRHEKLYSRIFNS</sequence>
<evidence type="ECO:0000256" key="1">
    <source>
        <dbReference type="ARBA" id="ARBA00022988"/>
    </source>
</evidence>
<dbReference type="PANTHER" id="PTHR33620">
    <property type="entry name" value="UREASE ACCESSORY PROTEIN F"/>
    <property type="match status" value="1"/>
</dbReference>